<dbReference type="InterPro" id="IPR000187">
    <property type="entry name" value="CRF"/>
</dbReference>
<feature type="domain" description="Corticotropin-releasing factor" evidence="6">
    <location>
        <begin position="39"/>
        <end position="78"/>
    </location>
</feature>
<keyword evidence="4" id="KW-0372">Hormone</keyword>
<evidence type="ECO:0000259" key="6">
    <source>
        <dbReference type="SMART" id="SM00039"/>
    </source>
</evidence>
<evidence type="ECO:0000256" key="5">
    <source>
        <dbReference type="SAM" id="SignalP"/>
    </source>
</evidence>
<reference evidence="7" key="1">
    <citation type="submission" date="2011-03" db="EMBL/GenBank/DDBJ databases">
        <title>PD-sauvagine: a novel related-CRF (corticotrophin releasing factor) from the skin of the Mexican giant frog, Pachymedusa Dacnicolor.</title>
        <authorList>
            <person name="Zhou Y."/>
            <person name="Wang L."/>
            <person name="Zhou M."/>
            <person name="Chen T."/>
            <person name="Shaw C."/>
        </authorList>
    </citation>
    <scope>NUCLEOTIDE SEQUENCE</scope>
    <source>
        <tissue evidence="7">Skin</tissue>
    </source>
</reference>
<dbReference type="PRINTS" id="PR01612">
    <property type="entry name" value="CRFFAMILY"/>
</dbReference>
<comment type="subcellular location">
    <subcellularLocation>
        <location evidence="1">Secreted</location>
    </subcellularLocation>
</comment>
<dbReference type="GO" id="GO:0005576">
    <property type="term" value="C:extracellular region"/>
    <property type="evidence" value="ECO:0007669"/>
    <property type="project" value="UniProtKB-SubCell"/>
</dbReference>
<dbReference type="GO" id="GO:0005179">
    <property type="term" value="F:hormone activity"/>
    <property type="evidence" value="ECO:0007669"/>
    <property type="project" value="UniProtKB-KW"/>
</dbReference>
<dbReference type="Gene3D" id="6.10.250.1920">
    <property type="match status" value="1"/>
</dbReference>
<gene>
    <name evidence="7" type="primary">sauvagine</name>
</gene>
<name>G7ZTY0_AGADC</name>
<evidence type="ECO:0000256" key="2">
    <source>
        <dbReference type="ARBA" id="ARBA00009287"/>
    </source>
</evidence>
<proteinExistence type="evidence at transcript level"/>
<dbReference type="SMART" id="SM00039">
    <property type="entry name" value="CRF"/>
    <property type="match status" value="1"/>
</dbReference>
<accession>G7ZTY0</accession>
<protein>
    <submittedName>
        <fullName evidence="7">Sauvagine</fullName>
    </submittedName>
</protein>
<dbReference type="PANTHER" id="PTHR15035">
    <property type="entry name" value="CORTICOLIBERIN/UROCORTIN"/>
    <property type="match status" value="1"/>
</dbReference>
<evidence type="ECO:0000256" key="4">
    <source>
        <dbReference type="ARBA" id="ARBA00022702"/>
    </source>
</evidence>
<feature type="signal peptide" evidence="5">
    <location>
        <begin position="1"/>
        <end position="22"/>
    </location>
</feature>
<keyword evidence="3" id="KW-0964">Secreted</keyword>
<evidence type="ECO:0000256" key="3">
    <source>
        <dbReference type="ARBA" id="ARBA00022525"/>
    </source>
</evidence>
<comment type="similarity">
    <text evidence="2">Belongs to the sauvagine/corticotropin-releasing factor/urotensin I family.</text>
</comment>
<dbReference type="AlphaFoldDB" id="G7ZTY0"/>
<evidence type="ECO:0000256" key="1">
    <source>
        <dbReference type="ARBA" id="ARBA00004613"/>
    </source>
</evidence>
<feature type="chain" id="PRO_5003507315" evidence="5">
    <location>
        <begin position="23"/>
        <end position="80"/>
    </location>
</feature>
<keyword evidence="5" id="KW-0732">Signal</keyword>
<sequence length="80" mass="8785">MKAPSSVTLLACFLILLGVVGARPLKRKDNASLVSDPMKRQGTSLDLTFDLLRHNLEIAKQEALKKQAAKNRLLLDTIGE</sequence>
<dbReference type="EMBL" id="FR846380">
    <property type="protein sequence ID" value="CCA61231.1"/>
    <property type="molecule type" value="mRNA"/>
</dbReference>
<dbReference type="InterPro" id="IPR003620">
    <property type="entry name" value="Urocortin_CRF"/>
</dbReference>
<organism evidence="7">
    <name type="scientific">Agalychnis dacnicolor</name>
    <name type="common">Giant Mexican leaf frog</name>
    <name type="synonym">Pachymedusa dacnicolor</name>
    <dbReference type="NCBI Taxonomy" id="75988"/>
    <lineage>
        <taxon>Eukaryota</taxon>
        <taxon>Metazoa</taxon>
        <taxon>Chordata</taxon>
        <taxon>Craniata</taxon>
        <taxon>Vertebrata</taxon>
        <taxon>Euteleostomi</taxon>
        <taxon>Amphibia</taxon>
        <taxon>Batrachia</taxon>
        <taxon>Anura</taxon>
        <taxon>Neobatrachia</taxon>
        <taxon>Hyloidea</taxon>
        <taxon>Hylidae</taxon>
        <taxon>Phyllomedusinae</taxon>
        <taxon>Agalychnis</taxon>
    </lineage>
</organism>
<evidence type="ECO:0000313" key="7">
    <source>
        <dbReference type="EMBL" id="CCA61231.1"/>
    </source>
</evidence>
<dbReference type="Pfam" id="PF00473">
    <property type="entry name" value="CRF"/>
    <property type="match status" value="1"/>
</dbReference>